<dbReference type="SUPFAM" id="SSF103247">
    <property type="entry name" value="TT1751-like"/>
    <property type="match status" value="1"/>
</dbReference>
<proteinExistence type="predicted"/>
<evidence type="ECO:0000313" key="1">
    <source>
        <dbReference type="EMBL" id="SDH10975.1"/>
    </source>
</evidence>
<accession>A0A1G7ZQQ0</accession>
<reference evidence="1 2" key="1">
    <citation type="submission" date="2016-10" db="EMBL/GenBank/DDBJ databases">
        <authorList>
            <person name="de Groot N.N."/>
        </authorList>
    </citation>
    <scope>NUCLEOTIDE SEQUENCE [LARGE SCALE GENOMIC DNA]</scope>
    <source>
        <strain evidence="1 2">CGMCC 4.6533</strain>
    </source>
</reference>
<dbReference type="InterPro" id="IPR005180">
    <property type="entry name" value="DUF302"/>
</dbReference>
<dbReference type="RefSeq" id="WP_090928588.1">
    <property type="nucleotide sequence ID" value="NZ_FNDJ01000001.1"/>
</dbReference>
<gene>
    <name evidence="1" type="ORF">SAMN05421869_101491</name>
</gene>
<dbReference type="STRING" id="633440.SAMN05421869_101491"/>
<protein>
    <recommendedName>
        <fullName evidence="3">DUF302 domain-containing protein</fullName>
    </recommendedName>
</protein>
<keyword evidence="2" id="KW-1185">Reference proteome</keyword>
<dbReference type="InterPro" id="IPR035923">
    <property type="entry name" value="TT1751-like_sf"/>
</dbReference>
<organism evidence="1 2">
    <name type="scientific">Nonomuraea jiangxiensis</name>
    <dbReference type="NCBI Taxonomy" id="633440"/>
    <lineage>
        <taxon>Bacteria</taxon>
        <taxon>Bacillati</taxon>
        <taxon>Actinomycetota</taxon>
        <taxon>Actinomycetes</taxon>
        <taxon>Streptosporangiales</taxon>
        <taxon>Streptosporangiaceae</taxon>
        <taxon>Nonomuraea</taxon>
    </lineage>
</organism>
<evidence type="ECO:0000313" key="2">
    <source>
        <dbReference type="Proteomes" id="UP000199202"/>
    </source>
</evidence>
<evidence type="ECO:0008006" key="3">
    <source>
        <dbReference type="Google" id="ProtNLM"/>
    </source>
</evidence>
<dbReference type="AlphaFoldDB" id="A0A1G7ZQQ0"/>
<dbReference type="OrthoDB" id="3358967at2"/>
<dbReference type="CDD" id="cd14797">
    <property type="entry name" value="DUF302"/>
    <property type="match status" value="1"/>
</dbReference>
<dbReference type="EMBL" id="FNDJ01000001">
    <property type="protein sequence ID" value="SDH10975.1"/>
    <property type="molecule type" value="Genomic_DNA"/>
</dbReference>
<name>A0A1G7ZQQ0_9ACTN</name>
<sequence length="178" mass="19695">MRNPSTPTAITHANVRLLIPLPGSFEEAVRDYERHVPALDSARVAELVRRRAPWAEVLAQAAANAPYEFMIFWRYEITPLMSLAGDRWPCVTYLMGNHSIAQRMFRHDPAVMLSAPLRTVICADASGLVTFQIDQPSSRFGSYGDPEIAAVGRELDRKLADLLDALGAPVPGELRAQP</sequence>
<dbReference type="Gene3D" id="3.30.310.70">
    <property type="entry name" value="TT1751-like domain"/>
    <property type="match status" value="1"/>
</dbReference>
<dbReference type="Proteomes" id="UP000199202">
    <property type="component" value="Unassembled WGS sequence"/>
</dbReference>